<keyword evidence="2" id="KW-1185">Reference proteome</keyword>
<evidence type="ECO:0000313" key="1">
    <source>
        <dbReference type="EMBL" id="MBG6137503.1"/>
    </source>
</evidence>
<gene>
    <name evidence="1" type="ORF">IW245_003697</name>
</gene>
<protein>
    <submittedName>
        <fullName evidence="1">Uncharacterized protein</fullName>
    </submittedName>
</protein>
<accession>A0A8J7GSK8</accession>
<comment type="caution">
    <text evidence="1">The sequence shown here is derived from an EMBL/GenBank/DDBJ whole genome shotgun (WGS) entry which is preliminary data.</text>
</comment>
<dbReference type="AlphaFoldDB" id="A0A8J7GSK8"/>
<sequence length="62" mass="7529">MRFISLHEHARQWAEQDEIPAGFKAEDYADWYVREYADEVNGPYGHMVKHPDTYEEWTRSLR</sequence>
<name>A0A8J7GSK8_9ACTN</name>
<dbReference type="EMBL" id="JADOUF010000001">
    <property type="protein sequence ID" value="MBG6137503.1"/>
    <property type="molecule type" value="Genomic_DNA"/>
</dbReference>
<evidence type="ECO:0000313" key="2">
    <source>
        <dbReference type="Proteomes" id="UP000622552"/>
    </source>
</evidence>
<organism evidence="1 2">
    <name type="scientific">Longispora fulva</name>
    <dbReference type="NCBI Taxonomy" id="619741"/>
    <lineage>
        <taxon>Bacteria</taxon>
        <taxon>Bacillati</taxon>
        <taxon>Actinomycetota</taxon>
        <taxon>Actinomycetes</taxon>
        <taxon>Micromonosporales</taxon>
        <taxon>Micromonosporaceae</taxon>
        <taxon>Longispora</taxon>
    </lineage>
</organism>
<reference evidence="1" key="1">
    <citation type="submission" date="2020-11" db="EMBL/GenBank/DDBJ databases">
        <title>Sequencing the genomes of 1000 actinobacteria strains.</title>
        <authorList>
            <person name="Klenk H.-P."/>
        </authorList>
    </citation>
    <scope>NUCLEOTIDE SEQUENCE</scope>
    <source>
        <strain evidence="1">DSM 45356</strain>
    </source>
</reference>
<proteinExistence type="predicted"/>
<dbReference type="Proteomes" id="UP000622552">
    <property type="component" value="Unassembled WGS sequence"/>
</dbReference>